<sequence length="73" mass="8338">MQKRRKVMKMKKKYEKPVATILAIEDYMQVICSSGFENQTNFKVNEWGPTEETDANGESKAIDELPGWLSGNP</sequence>
<dbReference type="EMBL" id="ADEF01000018">
    <property type="protein sequence ID" value="EFA97927.1"/>
    <property type="molecule type" value="Genomic_DNA"/>
</dbReference>
<evidence type="ECO:0000313" key="2">
    <source>
        <dbReference type="EMBL" id="EFA97927.1"/>
    </source>
</evidence>
<accession>D1VY61</accession>
<evidence type="ECO:0000313" key="3">
    <source>
        <dbReference type="Proteomes" id="UP000004001"/>
    </source>
</evidence>
<dbReference type="AlphaFoldDB" id="D1VY61"/>
<organism evidence="2 3">
    <name type="scientific">Hoylesella timonensis CRIS 5C-B1</name>
    <dbReference type="NCBI Taxonomy" id="679189"/>
    <lineage>
        <taxon>Bacteria</taxon>
        <taxon>Pseudomonadati</taxon>
        <taxon>Bacteroidota</taxon>
        <taxon>Bacteroidia</taxon>
        <taxon>Bacteroidales</taxon>
        <taxon>Prevotellaceae</taxon>
        <taxon>Hoylesella</taxon>
    </lineage>
</organism>
<evidence type="ECO:0000256" key="1">
    <source>
        <dbReference type="SAM" id="MobiDB-lite"/>
    </source>
</evidence>
<dbReference type="Proteomes" id="UP000004001">
    <property type="component" value="Unassembled WGS sequence"/>
</dbReference>
<gene>
    <name evidence="2" type="ORF">HMPREF9019_1062</name>
</gene>
<protein>
    <submittedName>
        <fullName evidence="2">Uncharacterized protein</fullName>
    </submittedName>
</protein>
<keyword evidence="3" id="KW-1185">Reference proteome</keyword>
<comment type="caution">
    <text evidence="2">The sequence shown here is derived from an EMBL/GenBank/DDBJ whole genome shotgun (WGS) entry which is preliminary data.</text>
</comment>
<name>D1VY61_9BACT</name>
<reference evidence="2 3" key="1">
    <citation type="submission" date="2009-12" db="EMBL/GenBank/DDBJ databases">
        <title>Genome Sequence of Prevotella timonensis CRIS 5C-B1.</title>
        <authorList>
            <person name="Durkin A.S."/>
            <person name="Madupu R."/>
            <person name="Torralba M."/>
            <person name="Methe B."/>
            <person name="Sutton G."/>
            <person name="Strausberg R.L."/>
            <person name="Nelson K.E."/>
        </authorList>
    </citation>
    <scope>NUCLEOTIDE SEQUENCE [LARGE SCALE GENOMIC DNA]</scope>
    <source>
        <strain evidence="2 3">CRIS 5C-B1</strain>
    </source>
</reference>
<feature type="region of interest" description="Disordered" evidence="1">
    <location>
        <begin position="45"/>
        <end position="73"/>
    </location>
</feature>
<proteinExistence type="predicted"/>